<proteinExistence type="predicted"/>
<dbReference type="STRING" id="686832.A0A0C3CBL5"/>
<evidence type="ECO:0000313" key="2">
    <source>
        <dbReference type="EMBL" id="KIM41589.1"/>
    </source>
</evidence>
<gene>
    <name evidence="2" type="ORF">M413DRAFT_27903</name>
</gene>
<dbReference type="Proteomes" id="UP000053424">
    <property type="component" value="Unassembled WGS sequence"/>
</dbReference>
<protein>
    <submittedName>
        <fullName evidence="2">Uncharacterized protein</fullName>
    </submittedName>
</protein>
<feature type="compositionally biased region" description="Low complexity" evidence="1">
    <location>
        <begin position="154"/>
        <end position="169"/>
    </location>
</feature>
<sequence>MALRKLNASFLKQVAENQTLMKRIETLEAERDEGRMDVVETLQQGVCEKEVEFEGVESGSAYIEPAVQSGFVSGQQWDTLLRYDAVEKSASATGGNSTRPTDTETKASGYPHPLTTIKKLRGPTPTSESRALAKAQDDLYAMLGLINPERPLRRSSSASALGSPSQSGSDRLARPPNLMPSDDGYSSFRRSSLPPDSQLAEVYNAMEADRNAVLATIDMLSSDTR</sequence>
<reference evidence="3" key="2">
    <citation type="submission" date="2015-01" db="EMBL/GenBank/DDBJ databases">
        <title>Evolutionary Origins and Diversification of the Mycorrhizal Mutualists.</title>
        <authorList>
            <consortium name="DOE Joint Genome Institute"/>
            <consortium name="Mycorrhizal Genomics Consortium"/>
            <person name="Kohler A."/>
            <person name="Kuo A."/>
            <person name="Nagy L.G."/>
            <person name="Floudas D."/>
            <person name="Copeland A."/>
            <person name="Barry K.W."/>
            <person name="Cichocki N."/>
            <person name="Veneault-Fourrey C."/>
            <person name="LaButti K."/>
            <person name="Lindquist E.A."/>
            <person name="Lipzen A."/>
            <person name="Lundell T."/>
            <person name="Morin E."/>
            <person name="Murat C."/>
            <person name="Riley R."/>
            <person name="Ohm R."/>
            <person name="Sun H."/>
            <person name="Tunlid A."/>
            <person name="Henrissat B."/>
            <person name="Grigoriev I.V."/>
            <person name="Hibbett D.S."/>
            <person name="Martin F."/>
        </authorList>
    </citation>
    <scope>NUCLEOTIDE SEQUENCE [LARGE SCALE GENOMIC DNA]</scope>
    <source>
        <strain evidence="3">h7</strain>
    </source>
</reference>
<organism evidence="2 3">
    <name type="scientific">Hebeloma cylindrosporum</name>
    <dbReference type="NCBI Taxonomy" id="76867"/>
    <lineage>
        <taxon>Eukaryota</taxon>
        <taxon>Fungi</taxon>
        <taxon>Dikarya</taxon>
        <taxon>Basidiomycota</taxon>
        <taxon>Agaricomycotina</taxon>
        <taxon>Agaricomycetes</taxon>
        <taxon>Agaricomycetidae</taxon>
        <taxon>Agaricales</taxon>
        <taxon>Agaricineae</taxon>
        <taxon>Hymenogastraceae</taxon>
        <taxon>Hebeloma</taxon>
    </lineage>
</organism>
<evidence type="ECO:0000313" key="3">
    <source>
        <dbReference type="Proteomes" id="UP000053424"/>
    </source>
</evidence>
<feature type="region of interest" description="Disordered" evidence="1">
    <location>
        <begin position="151"/>
        <end position="195"/>
    </location>
</feature>
<evidence type="ECO:0000256" key="1">
    <source>
        <dbReference type="SAM" id="MobiDB-lite"/>
    </source>
</evidence>
<feature type="region of interest" description="Disordered" evidence="1">
    <location>
        <begin position="89"/>
        <end position="131"/>
    </location>
</feature>
<reference evidence="2 3" key="1">
    <citation type="submission" date="2014-04" db="EMBL/GenBank/DDBJ databases">
        <authorList>
            <consortium name="DOE Joint Genome Institute"/>
            <person name="Kuo A."/>
            <person name="Gay G."/>
            <person name="Dore J."/>
            <person name="Kohler A."/>
            <person name="Nagy L.G."/>
            <person name="Floudas D."/>
            <person name="Copeland A."/>
            <person name="Barry K.W."/>
            <person name="Cichocki N."/>
            <person name="Veneault-Fourrey C."/>
            <person name="LaButti K."/>
            <person name="Lindquist E.A."/>
            <person name="Lipzen A."/>
            <person name="Lundell T."/>
            <person name="Morin E."/>
            <person name="Murat C."/>
            <person name="Sun H."/>
            <person name="Tunlid A."/>
            <person name="Henrissat B."/>
            <person name="Grigoriev I.V."/>
            <person name="Hibbett D.S."/>
            <person name="Martin F."/>
            <person name="Nordberg H.P."/>
            <person name="Cantor M.N."/>
            <person name="Hua S.X."/>
        </authorList>
    </citation>
    <scope>NUCLEOTIDE SEQUENCE [LARGE SCALE GENOMIC DNA]</scope>
    <source>
        <strain evidence="3">h7</strain>
    </source>
</reference>
<name>A0A0C3CBL5_HEBCY</name>
<keyword evidence="3" id="KW-1185">Reference proteome</keyword>
<dbReference type="AlphaFoldDB" id="A0A0C3CBL5"/>
<feature type="compositionally biased region" description="Polar residues" evidence="1">
    <location>
        <begin position="90"/>
        <end position="100"/>
    </location>
</feature>
<accession>A0A0C3CBL5</accession>
<dbReference type="OrthoDB" id="3271284at2759"/>
<dbReference type="HOGENOM" id="CLU_1230074_0_0_1"/>
<dbReference type="EMBL" id="KN831780">
    <property type="protein sequence ID" value="KIM41589.1"/>
    <property type="molecule type" value="Genomic_DNA"/>
</dbReference>